<dbReference type="AlphaFoldDB" id="A0A0L8L0H4"/>
<dbReference type="eggNOG" id="ENOG5032CXA">
    <property type="taxonomic scope" value="Bacteria"/>
</dbReference>
<feature type="compositionally biased region" description="Pro residues" evidence="1">
    <location>
        <begin position="58"/>
        <end position="85"/>
    </location>
</feature>
<accession>A0A0L8L0H4</accession>
<evidence type="ECO:0000256" key="2">
    <source>
        <dbReference type="SAM" id="SignalP"/>
    </source>
</evidence>
<evidence type="ECO:0000313" key="4">
    <source>
        <dbReference type="Proteomes" id="UP000037251"/>
    </source>
</evidence>
<gene>
    <name evidence="3" type="ORF">ADK37_30025</name>
</gene>
<dbReference type="EMBL" id="LGUS01000194">
    <property type="protein sequence ID" value="KOG31657.1"/>
    <property type="molecule type" value="Genomic_DNA"/>
</dbReference>
<keyword evidence="4" id="KW-1185">Reference proteome</keyword>
<dbReference type="Proteomes" id="UP000037251">
    <property type="component" value="Unassembled WGS sequence"/>
</dbReference>
<evidence type="ECO:0008006" key="5">
    <source>
        <dbReference type="Google" id="ProtNLM"/>
    </source>
</evidence>
<dbReference type="PATRIC" id="fig|67356.5.peg.6423"/>
<keyword evidence="2" id="KW-0732">Signal</keyword>
<evidence type="ECO:0000313" key="3">
    <source>
        <dbReference type="EMBL" id="KOG31657.1"/>
    </source>
</evidence>
<feature type="signal peptide" evidence="2">
    <location>
        <begin position="1"/>
        <end position="17"/>
    </location>
</feature>
<name>A0A0L8L0H4_9ACTN</name>
<feature type="region of interest" description="Disordered" evidence="1">
    <location>
        <begin position="55"/>
        <end position="85"/>
    </location>
</feature>
<reference evidence="4" key="1">
    <citation type="submission" date="2015-07" db="EMBL/GenBank/DDBJ databases">
        <authorList>
            <person name="Ju K.-S."/>
            <person name="Doroghazi J.R."/>
            <person name="Metcalf W.W."/>
        </authorList>
    </citation>
    <scope>NUCLEOTIDE SEQUENCE [LARGE SCALE GENOMIC DNA]</scope>
    <source>
        <strain evidence="4">NRRL 2290</strain>
    </source>
</reference>
<evidence type="ECO:0000256" key="1">
    <source>
        <dbReference type="SAM" id="MobiDB-lite"/>
    </source>
</evidence>
<sequence length="96" mass="9942">MRVLVLLLALSVPGAHAGGQGSPTSVVAAESGSAVFEYDALDTVLRPVTRGTRRPALPLRPVPFPAPAPAPAARPLPVPPRTPPVPRALRSVVLRC</sequence>
<organism evidence="3 4">
    <name type="scientific">Streptomyces resistomycificus</name>
    <dbReference type="NCBI Taxonomy" id="67356"/>
    <lineage>
        <taxon>Bacteria</taxon>
        <taxon>Bacillati</taxon>
        <taxon>Actinomycetota</taxon>
        <taxon>Actinomycetes</taxon>
        <taxon>Kitasatosporales</taxon>
        <taxon>Streptomycetaceae</taxon>
        <taxon>Streptomyces</taxon>
        <taxon>Streptomyces aurantiacus group</taxon>
    </lineage>
</organism>
<feature type="chain" id="PRO_5005585653" description="Secreted protein" evidence="2">
    <location>
        <begin position="18"/>
        <end position="96"/>
    </location>
</feature>
<proteinExistence type="predicted"/>
<dbReference type="STRING" id="67356.AQJ84_17730"/>
<comment type="caution">
    <text evidence="3">The sequence shown here is derived from an EMBL/GenBank/DDBJ whole genome shotgun (WGS) entry which is preliminary data.</text>
</comment>
<protein>
    <recommendedName>
        <fullName evidence="5">Secreted protein</fullName>
    </recommendedName>
</protein>